<comment type="caution">
    <text evidence="1">The sequence shown here is derived from an EMBL/GenBank/DDBJ whole genome shotgun (WGS) entry which is preliminary data.</text>
</comment>
<feature type="non-terminal residue" evidence="1">
    <location>
        <position position="194"/>
    </location>
</feature>
<organism evidence="1 2">
    <name type="scientific">Russula earlei</name>
    <dbReference type="NCBI Taxonomy" id="71964"/>
    <lineage>
        <taxon>Eukaryota</taxon>
        <taxon>Fungi</taxon>
        <taxon>Dikarya</taxon>
        <taxon>Basidiomycota</taxon>
        <taxon>Agaricomycotina</taxon>
        <taxon>Agaricomycetes</taxon>
        <taxon>Russulales</taxon>
        <taxon>Russulaceae</taxon>
        <taxon>Russula</taxon>
    </lineage>
</organism>
<proteinExistence type="predicted"/>
<accession>A0ACC0UGV2</accession>
<sequence length="194" mass="18181">MMAGEAGEASGVEGGARTGEEMTEAGEATRDGAAAGGACTATTETAGAGVEMGVETAVAGLTMTGVAVGVVGGAGTGPERGDVEAAVDEAEMTMEGRGTGDEAEGAGACTDAGTDATGSETAAVGEMGSMTAGGAKAKATGGGETFKGEGKVGKSGSAGTAGMMEAGDVKAMPGDAWTCGDGREEGESWCGCGV</sequence>
<keyword evidence="2" id="KW-1185">Reference proteome</keyword>
<dbReference type="Proteomes" id="UP001207468">
    <property type="component" value="Unassembled WGS sequence"/>
</dbReference>
<dbReference type="EMBL" id="JAGFNK010000042">
    <property type="protein sequence ID" value="KAI9510481.1"/>
    <property type="molecule type" value="Genomic_DNA"/>
</dbReference>
<name>A0ACC0UGV2_9AGAM</name>
<reference evidence="1" key="1">
    <citation type="submission" date="2021-03" db="EMBL/GenBank/DDBJ databases">
        <title>Evolutionary priming and transition to the ectomycorrhizal habit in an iconic lineage of mushroom-forming fungi: is preadaptation a requirement?</title>
        <authorList>
            <consortium name="DOE Joint Genome Institute"/>
            <person name="Looney B.P."/>
            <person name="Miyauchi S."/>
            <person name="Morin E."/>
            <person name="Drula E."/>
            <person name="Courty P.E."/>
            <person name="Chicoki N."/>
            <person name="Fauchery L."/>
            <person name="Kohler A."/>
            <person name="Kuo A."/>
            <person name="LaButti K."/>
            <person name="Pangilinan J."/>
            <person name="Lipzen A."/>
            <person name="Riley R."/>
            <person name="Andreopoulos W."/>
            <person name="He G."/>
            <person name="Johnson J."/>
            <person name="Barry K.W."/>
            <person name="Grigoriev I.V."/>
            <person name="Nagy L."/>
            <person name="Hibbett D."/>
            <person name="Henrissat B."/>
            <person name="Matheny P.B."/>
            <person name="Labbe J."/>
            <person name="Martin A.F."/>
        </authorList>
    </citation>
    <scope>NUCLEOTIDE SEQUENCE</scope>
    <source>
        <strain evidence="1">BPL698</strain>
    </source>
</reference>
<gene>
    <name evidence="1" type="ORF">F5148DRAFT_1179722</name>
</gene>
<evidence type="ECO:0000313" key="2">
    <source>
        <dbReference type="Proteomes" id="UP001207468"/>
    </source>
</evidence>
<protein>
    <submittedName>
        <fullName evidence="1">Uncharacterized protein</fullName>
    </submittedName>
</protein>
<evidence type="ECO:0000313" key="1">
    <source>
        <dbReference type="EMBL" id="KAI9510481.1"/>
    </source>
</evidence>